<proteinExistence type="predicted"/>
<dbReference type="AlphaFoldDB" id="A0A1Z4M271"/>
<dbReference type="OrthoDB" id="9779797at2"/>
<dbReference type="InterPro" id="IPR021365">
    <property type="entry name" value="DUF2891"/>
</dbReference>
<evidence type="ECO:0000313" key="1">
    <source>
        <dbReference type="EMBL" id="BAY87458.1"/>
    </source>
</evidence>
<evidence type="ECO:0008006" key="3">
    <source>
        <dbReference type="Google" id="ProtNLM"/>
    </source>
</evidence>
<dbReference type="Proteomes" id="UP000218418">
    <property type="component" value="Chromosome"/>
</dbReference>
<keyword evidence="2" id="KW-1185">Reference proteome</keyword>
<evidence type="ECO:0000313" key="2">
    <source>
        <dbReference type="Proteomes" id="UP000218418"/>
    </source>
</evidence>
<sequence>MEISETTASKLVELVLNCVDCEYPHSNIYWLNSDEDVKPPRELTPAFYGCLDWHSSVHGHWLLARLARCFPEAAFSLSAKEALNKSLTPEKIEGEVSYLKRHPRFEIPYGVAWLLQLVAELHEWDDDKAQQWRIILKPLETIVEENLQRWIEKLTVCDRTGMHKQTAFGLSLILDWAKTVDNTDLINLIKDKSKQFYLDNKNHSLKFEPLGYDFLSPCLAEADLIRRILDKNEFADWLNEFLPEIPIDNSTDWLKPVNVNDSEDYMQAHFYGLNLSRAWMIEGIISGLPDKDNRINTLQNTANIHHQIGLKNAICEHYAGSHWLGTFAVYLTTYRYL</sequence>
<protein>
    <recommendedName>
        <fullName evidence="3">DUF2891 domain-containing protein</fullName>
    </recommendedName>
</protein>
<dbReference type="Pfam" id="PF11199">
    <property type="entry name" value="DUF2891"/>
    <property type="match status" value="1"/>
</dbReference>
<reference evidence="1 2" key="1">
    <citation type="submission" date="2017-06" db="EMBL/GenBank/DDBJ databases">
        <title>Genome sequencing of cyanobaciteial culture collection at National Institute for Environmental Studies (NIES).</title>
        <authorList>
            <person name="Hirose Y."/>
            <person name="Shimura Y."/>
            <person name="Fujisawa T."/>
            <person name="Nakamura Y."/>
            <person name="Kawachi M."/>
        </authorList>
    </citation>
    <scope>NUCLEOTIDE SEQUENCE [LARGE SCALE GENOMIC DNA]</scope>
    <source>
        <strain evidence="1 2">NIES-267</strain>
    </source>
</reference>
<dbReference type="EMBL" id="AP018227">
    <property type="protein sequence ID" value="BAY87458.1"/>
    <property type="molecule type" value="Genomic_DNA"/>
</dbReference>
<organism evidence="1 2">
    <name type="scientific">Calothrix parasitica NIES-267</name>
    <dbReference type="NCBI Taxonomy" id="1973488"/>
    <lineage>
        <taxon>Bacteria</taxon>
        <taxon>Bacillati</taxon>
        <taxon>Cyanobacteriota</taxon>
        <taxon>Cyanophyceae</taxon>
        <taxon>Nostocales</taxon>
        <taxon>Calotrichaceae</taxon>
        <taxon>Calothrix</taxon>
    </lineage>
</organism>
<accession>A0A1Z4M271</accession>
<gene>
    <name evidence="1" type="ORF">NIES267_69800</name>
</gene>
<name>A0A1Z4M271_9CYAN</name>